<sequence length="201" mass="22409">MPYRTQGTSNVTQQMNPYPMYPRPPSQIVPPTVPYINTVPSMQQPYQSGAQLLPPSLSHSRSHPTAPQNYTYQQQTAAGWMPPPHPGHDPASLGWTHAQRQQTPSPSYPSQMASYNPNYPVPHYQQPGDHTTLGRYYDPNRQDFDASHTMQNRRQALLACRISCGTEPELAMSNLSSVSRLIAEPSAARSMSVSQQGTMIF</sequence>
<accession>V2YSW0</accession>
<evidence type="ECO:0000313" key="3">
    <source>
        <dbReference type="Proteomes" id="UP000017559"/>
    </source>
</evidence>
<comment type="caution">
    <text evidence="2">The sequence shown here is derived from an EMBL/GenBank/DDBJ whole genome shotgun (WGS) entry which is preliminary data.</text>
</comment>
<organism evidence="2 3">
    <name type="scientific">Moniliophthora roreri (strain MCA 2997)</name>
    <name type="common">Cocoa frosty pod rot fungus</name>
    <name type="synonym">Crinipellis roreri</name>
    <dbReference type="NCBI Taxonomy" id="1381753"/>
    <lineage>
        <taxon>Eukaryota</taxon>
        <taxon>Fungi</taxon>
        <taxon>Dikarya</taxon>
        <taxon>Basidiomycota</taxon>
        <taxon>Agaricomycotina</taxon>
        <taxon>Agaricomycetes</taxon>
        <taxon>Agaricomycetidae</taxon>
        <taxon>Agaricales</taxon>
        <taxon>Marasmiineae</taxon>
        <taxon>Marasmiaceae</taxon>
        <taxon>Moniliophthora</taxon>
    </lineage>
</organism>
<dbReference type="AlphaFoldDB" id="V2YSW0"/>
<reference evidence="2 3" key="1">
    <citation type="journal article" date="2014" name="BMC Genomics">
        <title>Genome and secretome analysis of the hemibiotrophic fungal pathogen, Moniliophthora roreri, which causes frosty pod rot disease of cacao: mechanisms of the biotrophic and necrotrophic phases.</title>
        <authorList>
            <person name="Meinhardt L.W."/>
            <person name="Costa G.G.L."/>
            <person name="Thomazella D.P.T."/>
            <person name="Teixeira P.J.P.L."/>
            <person name="Carazzolle M.F."/>
            <person name="Schuster S.C."/>
            <person name="Carlson J.E."/>
            <person name="Guiltinan M.J."/>
            <person name="Mieczkowski P."/>
            <person name="Farmer A."/>
            <person name="Ramaraj T."/>
            <person name="Crozier J."/>
            <person name="Davis R.E."/>
            <person name="Shao J."/>
            <person name="Melnick R.L."/>
            <person name="Pereira G.A.G."/>
            <person name="Bailey B.A."/>
        </authorList>
    </citation>
    <scope>NUCLEOTIDE SEQUENCE [LARGE SCALE GENOMIC DNA]</scope>
    <source>
        <strain evidence="2 3">MCA 2997</strain>
    </source>
</reference>
<dbReference type="EMBL" id="AWSO01000122">
    <property type="protein sequence ID" value="ESK94739.1"/>
    <property type="molecule type" value="Genomic_DNA"/>
</dbReference>
<keyword evidence="3" id="KW-1185">Reference proteome</keyword>
<evidence type="ECO:0000313" key="2">
    <source>
        <dbReference type="EMBL" id="ESK94739.1"/>
    </source>
</evidence>
<evidence type="ECO:0000256" key="1">
    <source>
        <dbReference type="SAM" id="MobiDB-lite"/>
    </source>
</evidence>
<dbReference type="HOGENOM" id="CLU_1360733_0_0_1"/>
<feature type="compositionally biased region" description="Polar residues" evidence="1">
    <location>
        <begin position="98"/>
        <end position="110"/>
    </location>
</feature>
<protein>
    <submittedName>
        <fullName evidence="2">Uncharacterized protein</fullName>
    </submittedName>
</protein>
<dbReference type="KEGG" id="mrr:Moror_14234"/>
<feature type="compositionally biased region" description="Polar residues" evidence="1">
    <location>
        <begin position="65"/>
        <end position="77"/>
    </location>
</feature>
<gene>
    <name evidence="2" type="ORF">Moror_14234</name>
</gene>
<proteinExistence type="predicted"/>
<dbReference type="Proteomes" id="UP000017559">
    <property type="component" value="Unassembled WGS sequence"/>
</dbReference>
<feature type="region of interest" description="Disordered" evidence="1">
    <location>
        <begin position="46"/>
        <end position="110"/>
    </location>
</feature>
<name>V2YSW0_MONRO</name>